<gene>
    <name evidence="4" type="ORF">GGD46_005209</name>
</gene>
<dbReference type="SUPFAM" id="SSF51735">
    <property type="entry name" value="NAD(P)-binding Rossmann-fold domains"/>
    <property type="match status" value="1"/>
</dbReference>
<evidence type="ECO:0000256" key="1">
    <source>
        <dbReference type="ARBA" id="ARBA00006484"/>
    </source>
</evidence>
<sequence>MGSFATRGEHAPLAVRQVVPTRSHAGKRYLVLGGAGGAGKAAAELLAAEGASVVIGDVREQALNEAIAGLGPHSKTVSGVVVDLSSAESIAAAIGQAEHRLGALDGLVNCAAIVRHVDPLETPWTDWERIFSINVFGAFEAARLVAKAMIAKDIKGAIVNVASEAGKKGHTQSLAYSASKAAMINFTRVLSEVLAPNDINVNCVCPGGMATDMLREVAVAYGGLVDQAPDDVFKQLVSSQLRRHIDPAELARTISFLLSDDAMIIRGQAINTDGGDTPY</sequence>
<dbReference type="PROSITE" id="PS00061">
    <property type="entry name" value="ADH_SHORT"/>
    <property type="match status" value="1"/>
</dbReference>
<dbReference type="InterPro" id="IPR036291">
    <property type="entry name" value="NAD(P)-bd_dom_sf"/>
</dbReference>
<evidence type="ECO:0000313" key="5">
    <source>
        <dbReference type="Proteomes" id="UP000565576"/>
    </source>
</evidence>
<dbReference type="GO" id="GO:0016491">
    <property type="term" value="F:oxidoreductase activity"/>
    <property type="evidence" value="ECO:0007669"/>
    <property type="project" value="UniProtKB-KW"/>
</dbReference>
<organism evidence="4 5">
    <name type="scientific">Rhizobium lusitanum</name>
    <dbReference type="NCBI Taxonomy" id="293958"/>
    <lineage>
        <taxon>Bacteria</taxon>
        <taxon>Pseudomonadati</taxon>
        <taxon>Pseudomonadota</taxon>
        <taxon>Alphaproteobacteria</taxon>
        <taxon>Hyphomicrobiales</taxon>
        <taxon>Rhizobiaceae</taxon>
        <taxon>Rhizobium/Agrobacterium group</taxon>
        <taxon>Rhizobium</taxon>
    </lineage>
</organism>
<evidence type="ECO:0000256" key="2">
    <source>
        <dbReference type="ARBA" id="ARBA00023002"/>
    </source>
</evidence>
<comment type="caution">
    <text evidence="4">The sequence shown here is derived from an EMBL/GenBank/DDBJ whole genome shotgun (WGS) entry which is preliminary data.</text>
</comment>
<protein>
    <submittedName>
        <fullName evidence="4">NAD(P)-dependent dehydrogenase (Short-subunit alcohol dehydrogenase family)</fullName>
    </submittedName>
</protein>
<dbReference type="CDD" id="cd05233">
    <property type="entry name" value="SDR_c"/>
    <property type="match status" value="1"/>
</dbReference>
<dbReference type="InterPro" id="IPR002347">
    <property type="entry name" value="SDR_fam"/>
</dbReference>
<name>A0A7X0MEP3_9HYPH</name>
<comment type="similarity">
    <text evidence="1 3">Belongs to the short-chain dehydrogenases/reductases (SDR) family.</text>
</comment>
<proteinExistence type="inferred from homology"/>
<dbReference type="Proteomes" id="UP000565576">
    <property type="component" value="Unassembled WGS sequence"/>
</dbReference>
<accession>A0A7X0MEP3</accession>
<dbReference type="PRINTS" id="PR00081">
    <property type="entry name" value="GDHRDH"/>
</dbReference>
<dbReference type="RefSeq" id="WP_184709198.1">
    <property type="nucleotide sequence ID" value="NZ_JACHBG010000017.1"/>
</dbReference>
<reference evidence="4 5" key="1">
    <citation type="submission" date="2020-08" db="EMBL/GenBank/DDBJ databases">
        <title>Genomic Encyclopedia of Type Strains, Phase IV (KMG-V): Genome sequencing to study the core and pangenomes of soil and plant-associated prokaryotes.</title>
        <authorList>
            <person name="Whitman W."/>
        </authorList>
    </citation>
    <scope>NUCLEOTIDE SEQUENCE [LARGE SCALE GENOMIC DNA]</scope>
    <source>
        <strain evidence="4 5">SEMIA 4060</strain>
    </source>
</reference>
<evidence type="ECO:0000313" key="4">
    <source>
        <dbReference type="EMBL" id="MBB6487899.1"/>
    </source>
</evidence>
<dbReference type="Pfam" id="PF00106">
    <property type="entry name" value="adh_short"/>
    <property type="match status" value="1"/>
</dbReference>
<evidence type="ECO:0000256" key="3">
    <source>
        <dbReference type="RuleBase" id="RU000363"/>
    </source>
</evidence>
<dbReference type="PRINTS" id="PR00080">
    <property type="entry name" value="SDRFAMILY"/>
</dbReference>
<dbReference type="InterPro" id="IPR020904">
    <property type="entry name" value="Sc_DH/Rdtase_CS"/>
</dbReference>
<dbReference type="Gene3D" id="3.40.50.720">
    <property type="entry name" value="NAD(P)-binding Rossmann-like Domain"/>
    <property type="match status" value="1"/>
</dbReference>
<dbReference type="FunFam" id="3.40.50.720:FF:000084">
    <property type="entry name" value="Short-chain dehydrogenase reductase"/>
    <property type="match status" value="1"/>
</dbReference>
<dbReference type="PANTHER" id="PTHR24321:SF8">
    <property type="entry name" value="ESTRADIOL 17-BETA-DEHYDROGENASE 8-RELATED"/>
    <property type="match status" value="1"/>
</dbReference>
<keyword evidence="2" id="KW-0560">Oxidoreductase</keyword>
<dbReference type="EMBL" id="JACHBG010000017">
    <property type="protein sequence ID" value="MBB6487899.1"/>
    <property type="molecule type" value="Genomic_DNA"/>
</dbReference>
<dbReference type="AlphaFoldDB" id="A0A7X0MEP3"/>
<dbReference type="PANTHER" id="PTHR24321">
    <property type="entry name" value="DEHYDROGENASES, SHORT CHAIN"/>
    <property type="match status" value="1"/>
</dbReference>